<dbReference type="Pfam" id="PF12680">
    <property type="entry name" value="SnoaL_2"/>
    <property type="match status" value="1"/>
</dbReference>
<organism evidence="2 3">
    <name type="scientific">Rubrivirga marina</name>
    <dbReference type="NCBI Taxonomy" id="1196024"/>
    <lineage>
        <taxon>Bacteria</taxon>
        <taxon>Pseudomonadati</taxon>
        <taxon>Rhodothermota</taxon>
        <taxon>Rhodothermia</taxon>
        <taxon>Rhodothermales</taxon>
        <taxon>Rubricoccaceae</taxon>
        <taxon>Rubrivirga</taxon>
    </lineage>
</organism>
<evidence type="ECO:0000259" key="1">
    <source>
        <dbReference type="Pfam" id="PF12680"/>
    </source>
</evidence>
<dbReference type="AlphaFoldDB" id="A0A271J433"/>
<sequence length="169" mass="19127">MPHPHADLLTRFYDAFARRDGDTMAACYHPDVRFQDEVFDLRGPQVGAMWRMLCARGEDLIVTASDIDADDDVGSARWVATYTFTQTGRPVRNEVGAAFTFEDGLIRTHRDRFDFRRWSRQALGLSGLLLGWTPILRRAVQKRAARQLDRYVERHPEALGSVGFGGPTG</sequence>
<accession>A0A271J433</accession>
<keyword evidence="3" id="KW-1185">Reference proteome</keyword>
<proteinExistence type="predicted"/>
<dbReference type="InterPro" id="IPR037401">
    <property type="entry name" value="SnoaL-like"/>
</dbReference>
<feature type="domain" description="SnoaL-like" evidence="1">
    <location>
        <begin position="10"/>
        <end position="109"/>
    </location>
</feature>
<dbReference type="EMBL" id="MQWD01000001">
    <property type="protein sequence ID" value="PAP78203.1"/>
    <property type="molecule type" value="Genomic_DNA"/>
</dbReference>
<dbReference type="SUPFAM" id="SSF54427">
    <property type="entry name" value="NTF2-like"/>
    <property type="match status" value="1"/>
</dbReference>
<evidence type="ECO:0000313" key="3">
    <source>
        <dbReference type="Proteomes" id="UP000216339"/>
    </source>
</evidence>
<dbReference type="Proteomes" id="UP000216339">
    <property type="component" value="Unassembled WGS sequence"/>
</dbReference>
<name>A0A271J433_9BACT</name>
<evidence type="ECO:0000313" key="2">
    <source>
        <dbReference type="EMBL" id="PAP78203.1"/>
    </source>
</evidence>
<dbReference type="OrthoDB" id="391735at2"/>
<dbReference type="InterPro" id="IPR032710">
    <property type="entry name" value="NTF2-like_dom_sf"/>
</dbReference>
<protein>
    <recommendedName>
        <fullName evidence="1">SnoaL-like domain-containing protein</fullName>
    </recommendedName>
</protein>
<dbReference type="Gene3D" id="3.10.450.50">
    <property type="match status" value="1"/>
</dbReference>
<reference evidence="2 3" key="1">
    <citation type="submission" date="2016-11" db="EMBL/GenBank/DDBJ databases">
        <title>Study of marine rhodopsin-containing bacteria.</title>
        <authorList>
            <person name="Yoshizawa S."/>
            <person name="Kumagai Y."/>
            <person name="Kogure K."/>
        </authorList>
    </citation>
    <scope>NUCLEOTIDE SEQUENCE [LARGE SCALE GENOMIC DNA]</scope>
    <source>
        <strain evidence="2 3">SAORIC-28</strain>
    </source>
</reference>
<dbReference type="RefSeq" id="WP_095511886.1">
    <property type="nucleotide sequence ID" value="NZ_MQWD01000001.1"/>
</dbReference>
<comment type="caution">
    <text evidence="2">The sequence shown here is derived from an EMBL/GenBank/DDBJ whole genome shotgun (WGS) entry which is preliminary data.</text>
</comment>
<gene>
    <name evidence="2" type="ORF">BSZ37_18100</name>
</gene>